<gene>
    <name evidence="1" type="ORF">IHE45_17G042500</name>
</gene>
<organism evidence="1 2">
    <name type="scientific">Dioscorea alata</name>
    <name type="common">Purple yam</name>
    <dbReference type="NCBI Taxonomy" id="55571"/>
    <lineage>
        <taxon>Eukaryota</taxon>
        <taxon>Viridiplantae</taxon>
        <taxon>Streptophyta</taxon>
        <taxon>Embryophyta</taxon>
        <taxon>Tracheophyta</taxon>
        <taxon>Spermatophyta</taxon>
        <taxon>Magnoliopsida</taxon>
        <taxon>Liliopsida</taxon>
        <taxon>Dioscoreales</taxon>
        <taxon>Dioscoreaceae</taxon>
        <taxon>Dioscorea</taxon>
    </lineage>
</organism>
<evidence type="ECO:0000313" key="1">
    <source>
        <dbReference type="EMBL" id="KAH7657754.1"/>
    </source>
</evidence>
<comment type="caution">
    <text evidence="1">The sequence shown here is derived from an EMBL/GenBank/DDBJ whole genome shotgun (WGS) entry which is preliminary data.</text>
</comment>
<reference evidence="2" key="1">
    <citation type="journal article" date="2022" name="Nat. Commun.">
        <title>Chromosome evolution and the genetic basis of agronomically important traits in greater yam.</title>
        <authorList>
            <person name="Bredeson J.V."/>
            <person name="Lyons J.B."/>
            <person name="Oniyinde I.O."/>
            <person name="Okereke N.R."/>
            <person name="Kolade O."/>
            <person name="Nnabue I."/>
            <person name="Nwadili C.O."/>
            <person name="Hribova E."/>
            <person name="Parker M."/>
            <person name="Nwogha J."/>
            <person name="Shu S."/>
            <person name="Carlson J."/>
            <person name="Kariba R."/>
            <person name="Muthemba S."/>
            <person name="Knop K."/>
            <person name="Barton G.J."/>
            <person name="Sherwood A.V."/>
            <person name="Lopez-Montes A."/>
            <person name="Asiedu R."/>
            <person name="Jamnadass R."/>
            <person name="Muchugi A."/>
            <person name="Goodstein D."/>
            <person name="Egesi C.N."/>
            <person name="Featherston J."/>
            <person name="Asfaw A."/>
            <person name="Simpson G.G."/>
            <person name="Dolezel J."/>
            <person name="Hendre P.S."/>
            <person name="Van Deynze A."/>
            <person name="Kumar P.L."/>
            <person name="Obidiegwu J.E."/>
            <person name="Bhattacharjee R."/>
            <person name="Rokhsar D.S."/>
        </authorList>
    </citation>
    <scope>NUCLEOTIDE SEQUENCE [LARGE SCALE GENOMIC DNA]</scope>
    <source>
        <strain evidence="2">cv. TDa95/00328</strain>
    </source>
</reference>
<protein>
    <submittedName>
        <fullName evidence="1">Diacylglycerol kinase (ATP) protein</fullName>
        <ecNumber evidence="1">2.7.1.107</ecNumber>
    </submittedName>
</protein>
<accession>A0ACB7UBQ5</accession>
<name>A0ACB7UBQ5_DIOAL</name>
<proteinExistence type="predicted"/>
<keyword evidence="1" id="KW-0808">Transferase</keyword>
<keyword evidence="2" id="KW-1185">Reference proteome</keyword>
<dbReference type="EC" id="2.7.1.107" evidence="1"/>
<dbReference type="EMBL" id="CM037027">
    <property type="protein sequence ID" value="KAH7657754.1"/>
    <property type="molecule type" value="Genomic_DNA"/>
</dbReference>
<dbReference type="Proteomes" id="UP000827976">
    <property type="component" value="Chromosome 17"/>
</dbReference>
<keyword evidence="1" id="KW-0418">Kinase</keyword>
<evidence type="ECO:0000313" key="2">
    <source>
        <dbReference type="Proteomes" id="UP000827976"/>
    </source>
</evidence>
<sequence>MQPSQAWLFQRAHLLRDRSFFFTRDNYNHLTEGCHSPESDRKMAASSSTSEPSIWSSFRNSWLRIGKQELRRMVEIPSRIATAMTVAAMTKDADGPAYVVEPEKEERNLSEAPVVVVVFVNSRNGGRHGLMLKDRLQMLIGKDQCRYIYDLSCVKPDDFVQYCLGCLEKLASLGDLCAKSMREKLRIMV</sequence>